<reference evidence="1" key="1">
    <citation type="submission" date="2023-04" db="EMBL/GenBank/DDBJ databases">
        <title>Draft Genome sequencing of Naganishia species isolated from polar environments using Oxford Nanopore Technology.</title>
        <authorList>
            <person name="Leo P."/>
            <person name="Venkateswaran K."/>
        </authorList>
    </citation>
    <scope>NUCLEOTIDE SEQUENCE</scope>
    <source>
        <strain evidence="1">MNA-CCFEE 5423</strain>
    </source>
</reference>
<dbReference type="EMBL" id="JASBWT010000005">
    <property type="protein sequence ID" value="KAJ9104648.1"/>
    <property type="molecule type" value="Genomic_DNA"/>
</dbReference>
<sequence length="914" mass="99684">MGRGGKSGRGKRGSSTARSGGRDAPTTGTGNTTNTRQTGNRDLDNWKDIKYSNPAFEAYYQAQELMGMEEWDEFKGALKRDLPTTFRVTGSRAHAEAINDEIKEHYLPMLSNVTISRDFLMNPNMQRMQQRVDEANSQSATPASETGADADVDTDVIVPGEAGITLDSDTGMIALAPPKQLPWFPGHLAWQLDVPKRVIRKSPEFKVFQRFLVGETEIGNISRQEAVSMIPPLLLDIESHHVCLDMCAAPGSKTAQMMEALNHHSTVTTGLLIANDSDLKRCHMLVHQTGRMPSVGLGVTNNDASRIPTFKLTVPATGTSDKPRTTALMFDRILADVPCTGDGTMRKNLDIWKTWTPGNGAALHPLQLRILLRAMQLLKPGGRMVYSTCSFNPTENEAVVAAALNTEPGMFKIVPQPADKVLPGLKRRSGLTKWKIYSQDEQGELVFHPSRIHHFGYVAGVREKRKQRGIEDAFFLQDDVVEELRACQAAVEGDVEKKKEYDAGYAVGLAGSGKITGRDKVLAETLWAPENVASLGLEHGLRLLPHDQDTGGFYVCVIERAAAPSSGGDESKKRAVSPSAPGGPEDNGAPKKAKVEAAAQGAVSSDVAFVEKPAVAVALPVAPVVAETKTVQQGKKKKGTEHIFKEDPFFYVQPNDPELVSCIEYFGLSSDFPQDRCFVRNGTGAANRNLYMSNDIVKNLIHSNPYHSIRLLSAGIRVFVRQDTQNRNTNLHCKWRIPLEGLPSILPYMDQSKILHGTIDDLEVMLSDMYPLVSDSGGIHNQTSGLLAEMKDKSLGCHVIVFHAGTSTRHGGGSLRIPLTLPLWRAKDSLSLLIDKKEKSMLSLRTFGEDITSKAADIRRLAAETSTELPVKPEATEDIVVGTDSTIGLAEEAGIVAEERGEKTVDAEAAKEEA</sequence>
<keyword evidence="2" id="KW-1185">Reference proteome</keyword>
<accession>A0ACC2VZ34</accession>
<dbReference type="Proteomes" id="UP001227268">
    <property type="component" value="Unassembled WGS sequence"/>
</dbReference>
<organism evidence="1 2">
    <name type="scientific">Naganishia friedmannii</name>
    <dbReference type="NCBI Taxonomy" id="89922"/>
    <lineage>
        <taxon>Eukaryota</taxon>
        <taxon>Fungi</taxon>
        <taxon>Dikarya</taxon>
        <taxon>Basidiomycota</taxon>
        <taxon>Agaricomycotina</taxon>
        <taxon>Tremellomycetes</taxon>
        <taxon>Filobasidiales</taxon>
        <taxon>Filobasidiaceae</taxon>
        <taxon>Naganishia</taxon>
    </lineage>
</organism>
<name>A0ACC2VZ34_9TREE</name>
<protein>
    <submittedName>
        <fullName evidence="1">Uncharacterized protein</fullName>
    </submittedName>
</protein>
<comment type="caution">
    <text evidence="1">The sequence shown here is derived from an EMBL/GenBank/DDBJ whole genome shotgun (WGS) entry which is preliminary data.</text>
</comment>
<gene>
    <name evidence="1" type="ORF">QFC21_002146</name>
</gene>
<evidence type="ECO:0000313" key="2">
    <source>
        <dbReference type="Proteomes" id="UP001227268"/>
    </source>
</evidence>
<proteinExistence type="predicted"/>
<evidence type="ECO:0000313" key="1">
    <source>
        <dbReference type="EMBL" id="KAJ9104648.1"/>
    </source>
</evidence>